<dbReference type="InterPro" id="IPR018170">
    <property type="entry name" value="Aldo/ket_reductase_CS"/>
</dbReference>
<keyword evidence="10" id="KW-1185">Reference proteome</keyword>
<evidence type="ECO:0000259" key="7">
    <source>
        <dbReference type="Pfam" id="PF00248"/>
    </source>
</evidence>
<dbReference type="PRINTS" id="PR00069">
    <property type="entry name" value="ALDKETRDTASE"/>
</dbReference>
<dbReference type="PANTHER" id="PTHR43827">
    <property type="entry name" value="2,5-DIKETO-D-GLUCONIC ACID REDUCTASE"/>
    <property type="match status" value="1"/>
</dbReference>
<dbReference type="PANTHER" id="PTHR43827:SF3">
    <property type="entry name" value="NADP-DEPENDENT OXIDOREDUCTASE DOMAIN-CONTAINING PROTEIN"/>
    <property type="match status" value="1"/>
</dbReference>
<evidence type="ECO:0000256" key="3">
    <source>
        <dbReference type="ARBA" id="ARBA00023002"/>
    </source>
</evidence>
<dbReference type="CDD" id="cd19133">
    <property type="entry name" value="AKR_AKR5F1"/>
    <property type="match status" value="1"/>
</dbReference>
<evidence type="ECO:0000313" key="11">
    <source>
        <dbReference type="Proteomes" id="UP000215539"/>
    </source>
</evidence>
<reference evidence="9 11" key="2">
    <citation type="submission" date="2017-06" db="EMBL/GenBank/DDBJ databases">
        <authorList>
            <consortium name="Pathogen Informatics"/>
        </authorList>
    </citation>
    <scope>NUCLEOTIDE SEQUENCE [LARGE SCALE GENOMIC DNA]</scope>
    <source>
        <strain evidence="9 11">NCTC12947</strain>
    </source>
</reference>
<dbReference type="KEGG" id="chg:AXF12_03730"/>
<dbReference type="FunFam" id="3.20.20.100:FF:000015">
    <property type="entry name" value="Oxidoreductase, aldo/keto reductase family"/>
    <property type="match status" value="1"/>
</dbReference>
<dbReference type="SUPFAM" id="SSF51430">
    <property type="entry name" value="NAD(P)-linked oxidoreductase"/>
    <property type="match status" value="1"/>
</dbReference>
<evidence type="ECO:0000313" key="9">
    <source>
        <dbReference type="EMBL" id="SNV08177.1"/>
    </source>
</evidence>
<dbReference type="EC" id="1.-.-.-" evidence="9"/>
<proteinExistence type="inferred from homology"/>
<dbReference type="RefSeq" id="WP_066431738.1">
    <property type="nucleotide sequence ID" value="NZ_CP014227.1"/>
</dbReference>
<comment type="similarity">
    <text evidence="1">Belongs to the aldo/keto reductase family.</text>
</comment>
<dbReference type="Proteomes" id="UP000215539">
    <property type="component" value="Chromosome 1"/>
</dbReference>
<reference evidence="8 10" key="1">
    <citation type="submission" date="2016-02" db="EMBL/GenBank/DDBJ databases">
        <authorList>
            <person name="Holder M.E."/>
            <person name="Ajami N.J."/>
            <person name="Petrosino J.F."/>
        </authorList>
    </citation>
    <scope>NUCLEOTIDE SEQUENCE [LARGE SCALE GENOMIC DNA]</scope>
    <source>
        <strain evidence="8 10">CCUG 32990</strain>
    </source>
</reference>
<dbReference type="EMBL" id="LT906449">
    <property type="protein sequence ID" value="SNV08177.1"/>
    <property type="molecule type" value="Genomic_DNA"/>
</dbReference>
<accession>A0AAX2GXC4</accession>
<evidence type="ECO:0000256" key="5">
    <source>
        <dbReference type="PIRSR" id="PIRSR000097-2"/>
    </source>
</evidence>
<dbReference type="InterPro" id="IPR023210">
    <property type="entry name" value="NADP_OxRdtase_dom"/>
</dbReference>
<evidence type="ECO:0000256" key="2">
    <source>
        <dbReference type="ARBA" id="ARBA00022857"/>
    </source>
</evidence>
<dbReference type="InterPro" id="IPR036812">
    <property type="entry name" value="NAD(P)_OxRdtase_dom_sf"/>
</dbReference>
<feature type="active site" description="Proton donor" evidence="4">
    <location>
        <position position="48"/>
    </location>
</feature>
<evidence type="ECO:0000256" key="6">
    <source>
        <dbReference type="PIRSR" id="PIRSR000097-3"/>
    </source>
</evidence>
<gene>
    <name evidence="8" type="ORF">AXF12_03730</name>
    <name evidence="9" type="ORF">SAMEA44541418_00991</name>
</gene>
<evidence type="ECO:0000256" key="1">
    <source>
        <dbReference type="ARBA" id="ARBA00007905"/>
    </source>
</evidence>
<feature type="site" description="Lowers pKa of active site Tyr" evidence="6">
    <location>
        <position position="73"/>
    </location>
</feature>
<keyword evidence="2" id="KW-0521">NADP</keyword>
<dbReference type="Proteomes" id="UP000065822">
    <property type="component" value="Chromosome"/>
</dbReference>
<evidence type="ECO:0000256" key="4">
    <source>
        <dbReference type="PIRSR" id="PIRSR000097-1"/>
    </source>
</evidence>
<dbReference type="EMBL" id="CP014227">
    <property type="protein sequence ID" value="AMD86184.1"/>
    <property type="molecule type" value="Genomic_DNA"/>
</dbReference>
<feature type="domain" description="NADP-dependent oxidoreductase" evidence="7">
    <location>
        <begin position="21"/>
        <end position="257"/>
    </location>
</feature>
<keyword evidence="3 9" id="KW-0560">Oxidoreductase</keyword>
<feature type="binding site" evidence="5">
    <location>
        <position position="106"/>
    </location>
    <ligand>
        <name>substrate</name>
    </ligand>
</feature>
<organism evidence="9 11">
    <name type="scientific">Capnocytophaga haemolytica</name>
    <dbReference type="NCBI Taxonomy" id="45243"/>
    <lineage>
        <taxon>Bacteria</taxon>
        <taxon>Pseudomonadati</taxon>
        <taxon>Bacteroidota</taxon>
        <taxon>Flavobacteriia</taxon>
        <taxon>Flavobacteriales</taxon>
        <taxon>Flavobacteriaceae</taxon>
        <taxon>Capnocytophaga</taxon>
    </lineage>
</organism>
<evidence type="ECO:0000313" key="8">
    <source>
        <dbReference type="EMBL" id="AMD86184.1"/>
    </source>
</evidence>
<dbReference type="Pfam" id="PF00248">
    <property type="entry name" value="Aldo_ket_red"/>
    <property type="match status" value="1"/>
</dbReference>
<dbReference type="AlphaFoldDB" id="A0AAX2GXC4"/>
<sequence>MQTAILNNGVKIPVVGFGVFQIPAPETAAAVANAIEAGYRHIDTAQAYINETEVGEGIKQSGVARKDLFVTTKVWVENMGYEKAKASIERSLSRLGLDYIDMLLIHQPYGDTYGAWRAMEEAYKAGVLKAIGVSNFATDRLVDLGTFNSVMPMVNQIEINPFHQRKAQVDLLKAEGIVPEAWAPFAEGKNNIFNNQTLVSVAHKHHKSVAQVIIRYFIEQGIVVLSKSVKPERMRENLNVFDFHLSADDHKAIAKLDAGKSQFINHFTPDTVRWMKTRIFNV</sequence>
<dbReference type="GO" id="GO:0016616">
    <property type="term" value="F:oxidoreductase activity, acting on the CH-OH group of donors, NAD or NADP as acceptor"/>
    <property type="evidence" value="ECO:0007669"/>
    <property type="project" value="UniProtKB-ARBA"/>
</dbReference>
<dbReference type="PIRSF" id="PIRSF000097">
    <property type="entry name" value="AKR"/>
    <property type="match status" value="1"/>
</dbReference>
<name>A0AAX2GXC4_9FLAO</name>
<dbReference type="InterPro" id="IPR020471">
    <property type="entry name" value="AKR"/>
</dbReference>
<dbReference type="Gene3D" id="3.20.20.100">
    <property type="entry name" value="NADP-dependent oxidoreductase domain"/>
    <property type="match status" value="1"/>
</dbReference>
<protein>
    <submittedName>
        <fullName evidence="8">2,5-diketo-D-gluconic acid reductase</fullName>
    </submittedName>
    <submittedName>
        <fullName evidence="9">Uncharacterized oxidoreductase MSMEG_2408</fullName>
        <ecNumber evidence="9">1.-.-.-</ecNumber>
    </submittedName>
</protein>
<dbReference type="PROSITE" id="PS00798">
    <property type="entry name" value="ALDOKETO_REDUCTASE_1"/>
    <property type="match status" value="1"/>
</dbReference>
<evidence type="ECO:0000313" key="10">
    <source>
        <dbReference type="Proteomes" id="UP000065822"/>
    </source>
</evidence>